<proteinExistence type="predicted"/>
<dbReference type="AlphaFoldDB" id="A0ABD3QI58"/>
<evidence type="ECO:0000313" key="2">
    <source>
        <dbReference type="Proteomes" id="UP001516023"/>
    </source>
</evidence>
<accession>A0ABD3QI58</accession>
<dbReference type="EMBL" id="JABMIG020000034">
    <property type="protein sequence ID" value="KAL3800142.1"/>
    <property type="molecule type" value="Genomic_DNA"/>
</dbReference>
<comment type="caution">
    <text evidence="1">The sequence shown here is derived from an EMBL/GenBank/DDBJ whole genome shotgun (WGS) entry which is preliminary data.</text>
</comment>
<evidence type="ECO:0000313" key="1">
    <source>
        <dbReference type="EMBL" id="KAL3800142.1"/>
    </source>
</evidence>
<gene>
    <name evidence="1" type="ORF">HJC23_001063</name>
</gene>
<keyword evidence="2" id="KW-1185">Reference proteome</keyword>
<reference evidence="1 2" key="1">
    <citation type="journal article" date="2020" name="G3 (Bethesda)">
        <title>Improved Reference Genome for Cyclotella cryptica CCMP332, a Model for Cell Wall Morphogenesis, Salinity Adaptation, and Lipid Production in Diatoms (Bacillariophyta).</title>
        <authorList>
            <person name="Roberts W.R."/>
            <person name="Downey K.M."/>
            <person name="Ruck E.C."/>
            <person name="Traller J.C."/>
            <person name="Alverson A.J."/>
        </authorList>
    </citation>
    <scope>NUCLEOTIDE SEQUENCE [LARGE SCALE GENOMIC DNA]</scope>
    <source>
        <strain evidence="1 2">CCMP332</strain>
    </source>
</reference>
<dbReference type="Proteomes" id="UP001516023">
    <property type="component" value="Unassembled WGS sequence"/>
</dbReference>
<sequence>MSPSLTNSGVARIGSTSTTQPLADILPWGLPISLSAPASSNHALLPSSRQRDDDKTPSALYTYNSRTVIITDSLSTDARFLLHTLALQFLSSKSSSTGTVSEDTSHNLTSASSDSALSGSVLWLSCGSPSVTENQIAIALRKAMQHGLGTCGFDSGGGGGGATSLGSVNVISIPSELADCALQSSEGVENFSHDSYLKRLHRRVVHWLHYRELLSNDQYTEMSELPADKTINNGPRLIIIDSATTLGTLVGDALTQVFVSSVAASLKGFSNRFRTTTIRESDKSEAITTITNLLAIRCTSPDDGGLLNIPDFGDLAESNGGHAHRRKGEKLRSEYSRSLRSWSGMGSKMFHLEEQSHLFSLQSNSTPPLLYKSGWYEFADAIVDVSPLESGYARDVLGRLSFTPTWNGMGWWGVSRSHSKSGNSNDHANRQGGQYASICVNYRCDDSGVNIMRLRSNT</sequence>
<protein>
    <submittedName>
        <fullName evidence="1">Uncharacterized protein</fullName>
    </submittedName>
</protein>
<name>A0ABD3QI58_9STRA</name>
<organism evidence="1 2">
    <name type="scientific">Cyclotella cryptica</name>
    <dbReference type="NCBI Taxonomy" id="29204"/>
    <lineage>
        <taxon>Eukaryota</taxon>
        <taxon>Sar</taxon>
        <taxon>Stramenopiles</taxon>
        <taxon>Ochrophyta</taxon>
        <taxon>Bacillariophyta</taxon>
        <taxon>Coscinodiscophyceae</taxon>
        <taxon>Thalassiosirophycidae</taxon>
        <taxon>Stephanodiscales</taxon>
        <taxon>Stephanodiscaceae</taxon>
        <taxon>Cyclotella</taxon>
    </lineage>
</organism>